<dbReference type="InterPro" id="IPR041500">
    <property type="entry name" value="RecC_C"/>
</dbReference>
<evidence type="ECO:0000256" key="9">
    <source>
        <dbReference type="ARBA" id="ARBA00023204"/>
    </source>
</evidence>
<dbReference type="NCBIfam" id="TIGR01450">
    <property type="entry name" value="recC"/>
    <property type="match status" value="1"/>
</dbReference>
<evidence type="ECO:0000313" key="11">
    <source>
        <dbReference type="EMBL" id="VAW85376.1"/>
    </source>
</evidence>
<keyword evidence="5" id="KW-0347">Helicase</keyword>
<dbReference type="EMBL" id="UOFP01000092">
    <property type="protein sequence ID" value="VAW85376.1"/>
    <property type="molecule type" value="Genomic_DNA"/>
</dbReference>
<dbReference type="InterPro" id="IPR027417">
    <property type="entry name" value="P-loop_NTPase"/>
</dbReference>
<dbReference type="InterPro" id="IPR006697">
    <property type="entry name" value="RecC"/>
</dbReference>
<keyword evidence="7" id="KW-0067">ATP-binding</keyword>
<gene>
    <name evidence="11" type="ORF">MNBD_GAMMA18-1036</name>
</gene>
<evidence type="ECO:0000256" key="6">
    <source>
        <dbReference type="ARBA" id="ARBA00022839"/>
    </source>
</evidence>
<dbReference type="Gene3D" id="1.10.10.160">
    <property type="match status" value="1"/>
</dbReference>
<evidence type="ECO:0000256" key="2">
    <source>
        <dbReference type="ARBA" id="ARBA00022741"/>
    </source>
</evidence>
<dbReference type="PANTHER" id="PTHR30591:SF1">
    <property type="entry name" value="RECBCD ENZYME SUBUNIT RECC"/>
    <property type="match status" value="1"/>
</dbReference>
<protein>
    <submittedName>
        <fullName evidence="11">Exodeoxyribonuclease V gamma chain</fullName>
        <ecNumber evidence="11">3.1.11.5</ecNumber>
    </submittedName>
</protein>
<dbReference type="PIRSF" id="PIRSF000980">
    <property type="entry name" value="RecC"/>
    <property type="match status" value="1"/>
</dbReference>
<dbReference type="Pfam" id="PF17946">
    <property type="entry name" value="RecC_C"/>
    <property type="match status" value="1"/>
</dbReference>
<dbReference type="AlphaFoldDB" id="A0A3B0ZXQ8"/>
<name>A0A3B0ZXQ8_9ZZZZ</name>
<dbReference type="GO" id="GO:0009338">
    <property type="term" value="C:exodeoxyribonuclease V complex"/>
    <property type="evidence" value="ECO:0007669"/>
    <property type="project" value="InterPro"/>
</dbReference>
<dbReference type="GO" id="GO:0006310">
    <property type="term" value="P:DNA recombination"/>
    <property type="evidence" value="ECO:0007669"/>
    <property type="project" value="TreeGrafter"/>
</dbReference>
<evidence type="ECO:0000256" key="7">
    <source>
        <dbReference type="ARBA" id="ARBA00022840"/>
    </source>
</evidence>
<dbReference type="CDD" id="cd22353">
    <property type="entry name" value="RecC_C-like"/>
    <property type="match status" value="1"/>
</dbReference>
<dbReference type="InterPro" id="IPR013986">
    <property type="entry name" value="DExx_box_DNA_helicase_dom_sf"/>
</dbReference>
<keyword evidence="9" id="KW-0234">DNA repair</keyword>
<dbReference type="HAMAP" id="MF_01486">
    <property type="entry name" value="RecC"/>
    <property type="match status" value="1"/>
</dbReference>
<dbReference type="InterPro" id="IPR011335">
    <property type="entry name" value="Restrct_endonuc-II-like"/>
</dbReference>
<dbReference type="GO" id="GO:0008854">
    <property type="term" value="F:exodeoxyribonuclease V activity"/>
    <property type="evidence" value="ECO:0007669"/>
    <property type="project" value="UniProtKB-EC"/>
</dbReference>
<accession>A0A3B0ZXQ8</accession>
<dbReference type="SUPFAM" id="SSF52980">
    <property type="entry name" value="Restriction endonuclease-like"/>
    <property type="match status" value="1"/>
</dbReference>
<dbReference type="Gene3D" id="1.10.10.990">
    <property type="match status" value="1"/>
</dbReference>
<dbReference type="Gene3D" id="3.40.50.300">
    <property type="entry name" value="P-loop containing nucleotide triphosphate hydrolases"/>
    <property type="match status" value="2"/>
</dbReference>
<dbReference type="GO" id="GO:0003677">
    <property type="term" value="F:DNA binding"/>
    <property type="evidence" value="ECO:0007669"/>
    <property type="project" value="UniProtKB-KW"/>
</dbReference>
<organism evidence="11">
    <name type="scientific">hydrothermal vent metagenome</name>
    <dbReference type="NCBI Taxonomy" id="652676"/>
    <lineage>
        <taxon>unclassified sequences</taxon>
        <taxon>metagenomes</taxon>
        <taxon>ecological metagenomes</taxon>
    </lineage>
</organism>
<dbReference type="Gene3D" id="3.40.50.10930">
    <property type="match status" value="1"/>
</dbReference>
<evidence type="ECO:0000256" key="4">
    <source>
        <dbReference type="ARBA" id="ARBA00022801"/>
    </source>
</evidence>
<evidence type="ECO:0000256" key="8">
    <source>
        <dbReference type="ARBA" id="ARBA00023125"/>
    </source>
</evidence>
<dbReference type="PANTHER" id="PTHR30591">
    <property type="entry name" value="RECBCD ENZYME SUBUNIT RECC"/>
    <property type="match status" value="1"/>
</dbReference>
<dbReference type="GO" id="GO:0004386">
    <property type="term" value="F:helicase activity"/>
    <property type="evidence" value="ECO:0007669"/>
    <property type="project" value="UniProtKB-KW"/>
</dbReference>
<dbReference type="GO" id="GO:0005524">
    <property type="term" value="F:ATP binding"/>
    <property type="evidence" value="ECO:0007669"/>
    <property type="project" value="UniProtKB-KW"/>
</dbReference>
<evidence type="ECO:0000256" key="1">
    <source>
        <dbReference type="ARBA" id="ARBA00022722"/>
    </source>
</evidence>
<evidence type="ECO:0000259" key="10">
    <source>
        <dbReference type="Pfam" id="PF17946"/>
    </source>
</evidence>
<keyword evidence="1" id="KW-0540">Nuclease</keyword>
<keyword evidence="3" id="KW-0227">DNA damage</keyword>
<proteinExistence type="inferred from homology"/>
<dbReference type="EC" id="3.1.11.5" evidence="11"/>
<dbReference type="SUPFAM" id="SSF52540">
    <property type="entry name" value="P-loop containing nucleoside triphosphate hydrolases"/>
    <property type="match status" value="2"/>
</dbReference>
<sequence length="1079" mass="123373">MLKIYHSNRLEHLAAHLAATIQVEPLQSVLAAEVIVTQHQGMARWLSIQLAQVQGISANCDYPLPASYIWALYRSQLDEVPEHSTFDRSTLAWRLMALLPTLLDELEFIPLKQYLEGGRDQLKQYQLCRYIADTFEQYLIYRPEWIHAWQRGENKGCEKQPWQSHLWRALVADQAPLHRASLHQQFMQRAAAGNINPETLPQRLMIFGINSLPPAYLEVLAAVAQHIDVHLFSLNPCLAFWEDIADPKTLARLRQRWQSQGKPDVSEMYEVGNSLLASMGKQGRDFQRLIHQEQYATEDHDCTVYLDEGNLLESIQSDILQLLERGQGDYDASPVAVDDDSLTIHSCHSPMREVQVLYDQLLQMFEQDPELLPRDIIVMTPEIDTYAPYIEAIFSTASEGRVIPWSIADRSAQAEHPVLNTFLQLLQLPAARMNASEVLAMLEVPSISRRYGLDEQALQRIRQWVQESGIRWGLDGESRRELDQPADDRFSWQFGLQRLMLGYALPPEEQIYQGYLPYIHIEGMEAQWLGKLQRFLDDLAALRKRLARSHTPAQWQGLINDILSRFEIEGEDEQQAMQLLRSVVHDLSQQTAAAGYEQPIPLEVVQDYLKGHLLSPASPHRFLAGQVSFCAMMPMRSLPFKVVCMIGMNESAYPRTRPPLGFDLMVDNPRPGDRSRRDDDRYLFLEALLSARQKLYISYTGRSIRDNSLMLPSVLVSELQDYIEQGFISEAGEPIVKQLITEHPLQPFSPRYFQGDPQLFSYDLLWSNAARVRQKEPQVRPFIDAALPPAEAAQRSLSLHELIRFFNAPTRYFLQQRLGIYLEQADDETEDSEPFTLDSLQVYQLKQQLLEQSLQGGDLEHYREILKGKAELPAGAFAEVFYDNYSTTTGEFAESLKAELKAPLEPIELDLKIGDFHLHGWLANVTHDGLQSYRYTKIKAKDRLALWLNHLALCAINPAGVALKSRHFAEDGTLCFAPVDDPLHQLQRLLQHYWQGLQKPLPFYPESSLLYTTLINKGKADEALAKAEKNFLGSDYYPGEGADPYLQLVLRDQHPFDGSFIELAEAIYQPLLCAEEAEK</sequence>
<keyword evidence="8" id="KW-0238">DNA-binding</keyword>
<evidence type="ECO:0000256" key="5">
    <source>
        <dbReference type="ARBA" id="ARBA00022806"/>
    </source>
</evidence>
<keyword evidence="6" id="KW-0269">Exonuclease</keyword>
<dbReference type="GO" id="GO:0006281">
    <property type="term" value="P:DNA repair"/>
    <property type="evidence" value="ECO:0007669"/>
    <property type="project" value="UniProtKB-KW"/>
</dbReference>
<reference evidence="11" key="1">
    <citation type="submission" date="2018-06" db="EMBL/GenBank/DDBJ databases">
        <authorList>
            <person name="Zhirakovskaya E."/>
        </authorList>
    </citation>
    <scope>NUCLEOTIDE SEQUENCE</scope>
</reference>
<keyword evidence="4 11" id="KW-0378">Hydrolase</keyword>
<keyword evidence="2" id="KW-0547">Nucleotide-binding</keyword>
<evidence type="ECO:0000256" key="3">
    <source>
        <dbReference type="ARBA" id="ARBA00022763"/>
    </source>
</evidence>
<feature type="domain" description="RecC C-terminal" evidence="10">
    <location>
        <begin position="795"/>
        <end position="1011"/>
    </location>
</feature>
<dbReference type="Pfam" id="PF04257">
    <property type="entry name" value="Exonuc_V_gamma"/>
    <property type="match status" value="1"/>
</dbReference>